<keyword evidence="2" id="KW-1185">Reference proteome</keyword>
<evidence type="ECO:0000313" key="2">
    <source>
        <dbReference type="Proteomes" id="UP000019109"/>
    </source>
</evidence>
<dbReference type="RefSeq" id="WP_157833647.1">
    <property type="nucleotide sequence ID" value="NZ_BAVR01000011.1"/>
</dbReference>
<evidence type="ECO:0000313" key="1">
    <source>
        <dbReference type="EMBL" id="GAE87938.1"/>
    </source>
</evidence>
<accession>W4V582</accession>
<name>W4V582_9FIRM</name>
<dbReference type="EMBL" id="BAVR01000011">
    <property type="protein sequence ID" value="GAE87938.1"/>
    <property type="molecule type" value="Genomic_DNA"/>
</dbReference>
<comment type="caution">
    <text evidence="1">The sequence shown here is derived from an EMBL/GenBank/DDBJ whole genome shotgun (WGS) entry which is preliminary data.</text>
</comment>
<proteinExistence type="predicted"/>
<dbReference type="STRING" id="1294263.JCM21531_1346"/>
<organism evidence="1 2">
    <name type="scientific">Acetivibrio straminisolvens JCM 21531</name>
    <dbReference type="NCBI Taxonomy" id="1294263"/>
    <lineage>
        <taxon>Bacteria</taxon>
        <taxon>Bacillati</taxon>
        <taxon>Bacillota</taxon>
        <taxon>Clostridia</taxon>
        <taxon>Eubacteriales</taxon>
        <taxon>Oscillospiraceae</taxon>
        <taxon>Acetivibrio</taxon>
    </lineage>
</organism>
<protein>
    <submittedName>
        <fullName evidence="1">Uncharacterized protein</fullName>
    </submittedName>
</protein>
<sequence length="50" mass="5598">MKLANGRTVKVAFPKMFRTREQADGSDEYCDVLISIPVFKSHGLAGKQEQ</sequence>
<gene>
    <name evidence="1" type="ORF">JCM21531_1346</name>
</gene>
<dbReference type="Proteomes" id="UP000019109">
    <property type="component" value="Unassembled WGS sequence"/>
</dbReference>
<dbReference type="AlphaFoldDB" id="W4V582"/>
<reference evidence="1" key="1">
    <citation type="journal article" date="2014" name="Genome Announc.">
        <title>Draft Genome Sequence of Clostridium straminisolvens Strain JCM 21531T, Isolated from a Cellulose-Degrading Bacterial Community.</title>
        <authorList>
            <person name="Yuki M."/>
            <person name="Oshima K."/>
            <person name="Suda W."/>
            <person name="Sakamoto M."/>
            <person name="Kitamura K."/>
            <person name="Iida T."/>
            <person name="Hattori M."/>
            <person name="Ohkuma M."/>
        </authorList>
    </citation>
    <scope>NUCLEOTIDE SEQUENCE [LARGE SCALE GENOMIC DNA]</scope>
    <source>
        <strain evidence="1">JCM 21531</strain>
    </source>
</reference>